<dbReference type="GO" id="GO:0016747">
    <property type="term" value="F:acyltransferase activity, transferring groups other than amino-acyl groups"/>
    <property type="evidence" value="ECO:0007669"/>
    <property type="project" value="InterPro"/>
</dbReference>
<dbReference type="InterPro" id="IPR000182">
    <property type="entry name" value="GNAT_dom"/>
</dbReference>
<dbReference type="Pfam" id="PF00583">
    <property type="entry name" value="Acetyltransf_1"/>
    <property type="match status" value="1"/>
</dbReference>
<evidence type="ECO:0000313" key="4">
    <source>
        <dbReference type="EMBL" id="MBB6487565.1"/>
    </source>
</evidence>
<gene>
    <name evidence="4" type="ORF">GGD46_004868</name>
</gene>
<proteinExistence type="predicted"/>
<dbReference type="PANTHER" id="PTHR43800">
    <property type="entry name" value="PEPTIDYL-LYSINE N-ACETYLTRANSFERASE YJAB"/>
    <property type="match status" value="1"/>
</dbReference>
<comment type="caution">
    <text evidence="4">The sequence shown here is derived from an EMBL/GenBank/DDBJ whole genome shotgun (WGS) entry which is preliminary data.</text>
</comment>
<dbReference type="RefSeq" id="WP_184708567.1">
    <property type="nucleotide sequence ID" value="NZ_JACHBG010000014.1"/>
</dbReference>
<dbReference type="Gene3D" id="3.40.630.30">
    <property type="match status" value="1"/>
</dbReference>
<evidence type="ECO:0000256" key="2">
    <source>
        <dbReference type="ARBA" id="ARBA00023315"/>
    </source>
</evidence>
<protein>
    <submittedName>
        <fullName evidence="4">L-amino acid N-acyltransferase YncA</fullName>
    </submittedName>
</protein>
<feature type="domain" description="N-acetyltransferase" evidence="3">
    <location>
        <begin position="11"/>
        <end position="159"/>
    </location>
</feature>
<name>A0A7X0IV23_9HYPH</name>
<organism evidence="4 5">
    <name type="scientific">Rhizobium lusitanum</name>
    <dbReference type="NCBI Taxonomy" id="293958"/>
    <lineage>
        <taxon>Bacteria</taxon>
        <taxon>Pseudomonadati</taxon>
        <taxon>Pseudomonadota</taxon>
        <taxon>Alphaproteobacteria</taxon>
        <taxon>Hyphomicrobiales</taxon>
        <taxon>Rhizobiaceae</taxon>
        <taxon>Rhizobium/Agrobacterium group</taxon>
        <taxon>Rhizobium</taxon>
    </lineage>
</organism>
<dbReference type="AlphaFoldDB" id="A0A7X0IV23"/>
<keyword evidence="2 4" id="KW-0012">Acyltransferase</keyword>
<dbReference type="EMBL" id="JACHBG010000014">
    <property type="protein sequence ID" value="MBB6487565.1"/>
    <property type="molecule type" value="Genomic_DNA"/>
</dbReference>
<evidence type="ECO:0000256" key="1">
    <source>
        <dbReference type="ARBA" id="ARBA00022679"/>
    </source>
</evidence>
<dbReference type="PANTHER" id="PTHR43800:SF1">
    <property type="entry name" value="PEPTIDYL-LYSINE N-ACETYLTRANSFERASE YJAB"/>
    <property type="match status" value="1"/>
</dbReference>
<dbReference type="SUPFAM" id="SSF55729">
    <property type="entry name" value="Acyl-CoA N-acyltransferases (Nat)"/>
    <property type="match status" value="1"/>
</dbReference>
<accession>A0A7X0IV23</accession>
<evidence type="ECO:0000313" key="5">
    <source>
        <dbReference type="Proteomes" id="UP000565576"/>
    </source>
</evidence>
<keyword evidence="1 4" id="KW-0808">Transferase</keyword>
<sequence>MPTDREQIPDMDIRLVEAQDSEEILRWRNDAVTRAMSLDSEIVDAEQHEKWFARLLNDQRRIALVGTAGGKAIGWVRFDPLAGQNEFLVSISVAPESRSKGMGSQLLGLALRHLRGSCREPIVYAKVKDSNVSSLKVFQKHGFQNSEEVDLLHTLILSN</sequence>
<reference evidence="4 5" key="1">
    <citation type="submission" date="2020-08" db="EMBL/GenBank/DDBJ databases">
        <title>Genomic Encyclopedia of Type Strains, Phase IV (KMG-V): Genome sequencing to study the core and pangenomes of soil and plant-associated prokaryotes.</title>
        <authorList>
            <person name="Whitman W."/>
        </authorList>
    </citation>
    <scope>NUCLEOTIDE SEQUENCE [LARGE SCALE GENOMIC DNA]</scope>
    <source>
        <strain evidence="4 5">SEMIA 4060</strain>
    </source>
</reference>
<dbReference type="CDD" id="cd04301">
    <property type="entry name" value="NAT_SF"/>
    <property type="match status" value="1"/>
</dbReference>
<evidence type="ECO:0000259" key="3">
    <source>
        <dbReference type="PROSITE" id="PS51186"/>
    </source>
</evidence>
<dbReference type="PROSITE" id="PS51186">
    <property type="entry name" value="GNAT"/>
    <property type="match status" value="1"/>
</dbReference>
<dbReference type="InterPro" id="IPR016181">
    <property type="entry name" value="Acyl_CoA_acyltransferase"/>
</dbReference>
<dbReference type="Proteomes" id="UP000565576">
    <property type="component" value="Unassembled WGS sequence"/>
</dbReference>